<evidence type="ECO:0000256" key="5">
    <source>
        <dbReference type="SAM" id="Phobius"/>
    </source>
</evidence>
<dbReference type="InterPro" id="IPR003689">
    <property type="entry name" value="ZIP"/>
</dbReference>
<evidence type="ECO:0000256" key="1">
    <source>
        <dbReference type="ARBA" id="ARBA00004141"/>
    </source>
</evidence>
<dbReference type="Proteomes" id="UP000199652">
    <property type="component" value="Unassembled WGS sequence"/>
</dbReference>
<feature type="transmembrane region" description="Helical" evidence="5">
    <location>
        <begin position="175"/>
        <end position="196"/>
    </location>
</feature>
<dbReference type="AlphaFoldDB" id="A0A1H3HRH4"/>
<dbReference type="OrthoDB" id="9787346at2"/>
<evidence type="ECO:0000313" key="7">
    <source>
        <dbReference type="Proteomes" id="UP000199652"/>
    </source>
</evidence>
<protein>
    <submittedName>
        <fullName evidence="6">Zinc transporter, ZIP family</fullName>
    </submittedName>
</protein>
<feature type="transmembrane region" description="Helical" evidence="5">
    <location>
        <begin position="137"/>
        <end position="163"/>
    </location>
</feature>
<reference evidence="7" key="1">
    <citation type="submission" date="2016-10" db="EMBL/GenBank/DDBJ databases">
        <authorList>
            <person name="Varghese N."/>
            <person name="Submissions S."/>
        </authorList>
    </citation>
    <scope>NUCLEOTIDE SEQUENCE [LARGE SCALE GENOMIC DNA]</scope>
    <source>
        <strain evidence="7">VPI 5359</strain>
    </source>
</reference>
<proteinExistence type="predicted"/>
<feature type="transmembrane region" description="Helical" evidence="5">
    <location>
        <begin position="108"/>
        <end position="131"/>
    </location>
</feature>
<keyword evidence="2 5" id="KW-0812">Transmembrane</keyword>
<evidence type="ECO:0000256" key="3">
    <source>
        <dbReference type="ARBA" id="ARBA00022989"/>
    </source>
</evidence>
<dbReference type="PANTHER" id="PTHR11040">
    <property type="entry name" value="ZINC/IRON TRANSPORTER"/>
    <property type="match status" value="1"/>
</dbReference>
<organism evidence="6 7">
    <name type="scientific">Eubacterium barkeri</name>
    <name type="common">Clostridium barkeri</name>
    <dbReference type="NCBI Taxonomy" id="1528"/>
    <lineage>
        <taxon>Bacteria</taxon>
        <taxon>Bacillati</taxon>
        <taxon>Bacillota</taxon>
        <taxon>Clostridia</taxon>
        <taxon>Eubacteriales</taxon>
        <taxon>Eubacteriaceae</taxon>
        <taxon>Eubacterium</taxon>
    </lineage>
</organism>
<feature type="transmembrane region" description="Helical" evidence="5">
    <location>
        <begin position="6"/>
        <end position="23"/>
    </location>
</feature>
<feature type="transmembrane region" description="Helical" evidence="5">
    <location>
        <begin position="202"/>
        <end position="221"/>
    </location>
</feature>
<dbReference type="GO" id="GO:0005385">
    <property type="term" value="F:zinc ion transmembrane transporter activity"/>
    <property type="evidence" value="ECO:0007669"/>
    <property type="project" value="TreeGrafter"/>
</dbReference>
<accession>A0A1H3HRH4</accession>
<sequence>MIICIVAASLMTLVGGMIFITINEKHPSTIALLTALSAGFLLSIIFVGIIPEASEMMEASIPSHQGWLLPLSVAGGAFLIVFFEKLLPVQHHHDLSPQEAVCHTRDRLFYITLIAFGLHSLFELISVLIAGASDMTVGILLALVIAIHNIPIGFIIVAQLDALGIAPRKTKKGMVALVVGQSALAILCYWLLSFIITEAIQGILLAVTAGVMLYLLFDELLPGIYREEDQHHINYAILAGALVMLLFLNLVGG</sequence>
<keyword evidence="3 5" id="KW-1133">Transmembrane helix</keyword>
<evidence type="ECO:0000256" key="4">
    <source>
        <dbReference type="ARBA" id="ARBA00023136"/>
    </source>
</evidence>
<feature type="transmembrane region" description="Helical" evidence="5">
    <location>
        <begin position="67"/>
        <end position="87"/>
    </location>
</feature>
<keyword evidence="4 5" id="KW-0472">Membrane</keyword>
<dbReference type="PANTHER" id="PTHR11040:SF44">
    <property type="entry name" value="PROTEIN ZNTC-RELATED"/>
    <property type="match status" value="1"/>
</dbReference>
<dbReference type="RefSeq" id="WP_090246280.1">
    <property type="nucleotide sequence ID" value="NZ_FNOU01000019.1"/>
</dbReference>
<evidence type="ECO:0000313" key="6">
    <source>
        <dbReference type="EMBL" id="SDY18126.1"/>
    </source>
</evidence>
<evidence type="ECO:0000256" key="2">
    <source>
        <dbReference type="ARBA" id="ARBA00022692"/>
    </source>
</evidence>
<comment type="subcellular location">
    <subcellularLocation>
        <location evidence="1">Membrane</location>
        <topology evidence="1">Multi-pass membrane protein</topology>
    </subcellularLocation>
</comment>
<keyword evidence="7" id="KW-1185">Reference proteome</keyword>
<dbReference type="Pfam" id="PF02535">
    <property type="entry name" value="Zip"/>
    <property type="match status" value="1"/>
</dbReference>
<name>A0A1H3HRH4_EUBBA</name>
<gene>
    <name evidence="6" type="ORF">SAMN04488579_1197</name>
</gene>
<feature type="transmembrane region" description="Helical" evidence="5">
    <location>
        <begin position="233"/>
        <end position="252"/>
    </location>
</feature>
<dbReference type="GO" id="GO:0016020">
    <property type="term" value="C:membrane"/>
    <property type="evidence" value="ECO:0007669"/>
    <property type="project" value="UniProtKB-SubCell"/>
</dbReference>
<feature type="transmembrane region" description="Helical" evidence="5">
    <location>
        <begin position="30"/>
        <end position="51"/>
    </location>
</feature>
<dbReference type="EMBL" id="FNOU01000019">
    <property type="protein sequence ID" value="SDY18126.1"/>
    <property type="molecule type" value="Genomic_DNA"/>
</dbReference>
<dbReference type="STRING" id="1528.SAMN04488579_1197"/>